<dbReference type="Gene3D" id="1.10.260.40">
    <property type="entry name" value="lambda repressor-like DNA-binding domains"/>
    <property type="match status" value="1"/>
</dbReference>
<dbReference type="Pfam" id="PF01381">
    <property type="entry name" value="HTH_3"/>
    <property type="match status" value="1"/>
</dbReference>
<name>A0A9D1S1R8_9CLOT</name>
<comment type="caution">
    <text evidence="4">The sequence shown here is derived from an EMBL/GenBank/DDBJ whole genome shotgun (WGS) entry which is preliminary data.</text>
</comment>
<evidence type="ECO:0000313" key="5">
    <source>
        <dbReference type="Proteomes" id="UP000824073"/>
    </source>
</evidence>
<dbReference type="PANTHER" id="PTHR46558:SF4">
    <property type="entry name" value="DNA-BIDING PHAGE PROTEIN"/>
    <property type="match status" value="1"/>
</dbReference>
<dbReference type="PANTHER" id="PTHR46558">
    <property type="entry name" value="TRACRIPTIONAL REGULATORY PROTEIN-RELATED-RELATED"/>
    <property type="match status" value="1"/>
</dbReference>
<dbReference type="SMART" id="SM00530">
    <property type="entry name" value="HTH_XRE"/>
    <property type="match status" value="1"/>
</dbReference>
<keyword evidence="2" id="KW-0812">Transmembrane</keyword>
<dbReference type="EMBL" id="DVMR01000069">
    <property type="protein sequence ID" value="HIU44511.1"/>
    <property type="molecule type" value="Genomic_DNA"/>
</dbReference>
<evidence type="ECO:0000259" key="3">
    <source>
        <dbReference type="PROSITE" id="PS50943"/>
    </source>
</evidence>
<reference evidence="4" key="2">
    <citation type="journal article" date="2021" name="PeerJ">
        <title>Extensive microbial diversity within the chicken gut microbiome revealed by metagenomics and culture.</title>
        <authorList>
            <person name="Gilroy R."/>
            <person name="Ravi A."/>
            <person name="Getino M."/>
            <person name="Pursley I."/>
            <person name="Horton D.L."/>
            <person name="Alikhan N.F."/>
            <person name="Baker D."/>
            <person name="Gharbi K."/>
            <person name="Hall N."/>
            <person name="Watson M."/>
            <person name="Adriaenssens E.M."/>
            <person name="Foster-Nyarko E."/>
            <person name="Jarju S."/>
            <person name="Secka A."/>
            <person name="Antonio M."/>
            <person name="Oren A."/>
            <person name="Chaudhuri R.R."/>
            <person name="La Ragione R."/>
            <person name="Hildebrand F."/>
            <person name="Pallen M.J."/>
        </authorList>
    </citation>
    <scope>NUCLEOTIDE SEQUENCE</scope>
    <source>
        <strain evidence="4">CHK191-8634</strain>
    </source>
</reference>
<keyword evidence="1" id="KW-0238">DNA-binding</keyword>
<feature type="transmembrane region" description="Helical" evidence="2">
    <location>
        <begin position="237"/>
        <end position="259"/>
    </location>
</feature>
<dbReference type="InterPro" id="IPR001387">
    <property type="entry name" value="Cro/C1-type_HTH"/>
</dbReference>
<reference evidence="4" key="1">
    <citation type="submission" date="2020-10" db="EMBL/GenBank/DDBJ databases">
        <authorList>
            <person name="Gilroy R."/>
        </authorList>
    </citation>
    <scope>NUCLEOTIDE SEQUENCE</scope>
    <source>
        <strain evidence="4">CHK191-8634</strain>
    </source>
</reference>
<feature type="domain" description="HTH cro/C1-type" evidence="3">
    <location>
        <begin position="7"/>
        <end position="61"/>
    </location>
</feature>
<evidence type="ECO:0000256" key="2">
    <source>
        <dbReference type="SAM" id="Phobius"/>
    </source>
</evidence>
<feature type="transmembrane region" description="Helical" evidence="2">
    <location>
        <begin position="203"/>
        <end position="225"/>
    </location>
</feature>
<keyword evidence="2" id="KW-0472">Membrane</keyword>
<dbReference type="SUPFAM" id="SSF47413">
    <property type="entry name" value="lambda repressor-like DNA-binding domains"/>
    <property type="match status" value="1"/>
</dbReference>
<dbReference type="AlphaFoldDB" id="A0A9D1S1R8"/>
<evidence type="ECO:0000256" key="1">
    <source>
        <dbReference type="ARBA" id="ARBA00023125"/>
    </source>
</evidence>
<sequence>MSLGTRIRDARQRRGLSQEKVAELVGVSRQAVAKWESGQSAPSTENLLRLAEVLGTTADLLMAPAEPKPALTEAQLSDFLRKEQLRTAAERRAQRRKNLFFALGTAGGYLVVYLLGRIFCQSGGPVSVTGWLFEVDPRRLSYLYGWLLTQKLFWIAMAVSVLPALWGKHRFSLTTLAGFSLGLVLGEALGQNPAGAPYGHGHYGWAVWGGIFLWSVAMGVVLERLSHRRPVPEPKKFRVWLGCFAAGVLAVILLVRFGIPPVTGN</sequence>
<dbReference type="GO" id="GO:0003677">
    <property type="term" value="F:DNA binding"/>
    <property type="evidence" value="ECO:0007669"/>
    <property type="project" value="UniProtKB-KW"/>
</dbReference>
<dbReference type="CDD" id="cd00093">
    <property type="entry name" value="HTH_XRE"/>
    <property type="match status" value="1"/>
</dbReference>
<gene>
    <name evidence="4" type="ORF">IAB67_09465</name>
</gene>
<dbReference type="Proteomes" id="UP000824073">
    <property type="component" value="Unassembled WGS sequence"/>
</dbReference>
<keyword evidence="2" id="KW-1133">Transmembrane helix</keyword>
<dbReference type="InterPro" id="IPR010982">
    <property type="entry name" value="Lambda_DNA-bd_dom_sf"/>
</dbReference>
<proteinExistence type="predicted"/>
<dbReference type="PROSITE" id="PS50943">
    <property type="entry name" value="HTH_CROC1"/>
    <property type="match status" value="1"/>
</dbReference>
<organism evidence="4 5">
    <name type="scientific">Candidatus Ventrousia excrementavium</name>
    <dbReference type="NCBI Taxonomy" id="2840961"/>
    <lineage>
        <taxon>Bacteria</taxon>
        <taxon>Bacillati</taxon>
        <taxon>Bacillota</taxon>
        <taxon>Clostridia</taxon>
        <taxon>Eubacteriales</taxon>
        <taxon>Clostridiaceae</taxon>
        <taxon>Clostridiaceae incertae sedis</taxon>
        <taxon>Candidatus Ventrousia</taxon>
    </lineage>
</organism>
<feature type="transmembrane region" description="Helical" evidence="2">
    <location>
        <begin position="99"/>
        <end position="119"/>
    </location>
</feature>
<protein>
    <submittedName>
        <fullName evidence="4">Helix-turn-helix transcriptional regulator</fullName>
    </submittedName>
</protein>
<accession>A0A9D1S1R8</accession>
<evidence type="ECO:0000313" key="4">
    <source>
        <dbReference type="EMBL" id="HIU44511.1"/>
    </source>
</evidence>
<feature type="transmembrane region" description="Helical" evidence="2">
    <location>
        <begin position="173"/>
        <end position="191"/>
    </location>
</feature>
<feature type="transmembrane region" description="Helical" evidence="2">
    <location>
        <begin position="143"/>
        <end position="166"/>
    </location>
</feature>